<feature type="region of interest" description="Disordered" evidence="2">
    <location>
        <begin position="1"/>
        <end position="30"/>
    </location>
</feature>
<sequence>MNVPIQIPSTRPTTRGLSSPRKNLINTRPISPRKRVQQIRKLPSLDTRSLLANPNLEYSQPAYILEQKLHLSPEVEALRKEVTHLRENYQILLNTLQEHKNENDVENDGIDDIYDEIAQHELSKKLSHKQAEVDELEKRISAYNSSLTEETESDLNNYVTAQRQSQSQLESEIEMQLELTEQRKDLLADKKSTSYYEMIEKNDMKISQLTQLLRDLREEEILMLKMHQDIVQTEPSNIEANQEINFYKRKLQMAQHVHARKLVDMKKKQRELQQEKAAVIAIKQSKEETEKKRQQRIAFHDIYKKKAQILEENSRAASQVRQAEEKPQTVLTKTRRKHKHRHWHHHRPNDEASQAEDEGKSQNDIVVEENLDIVQKPITFKTEVEKVNSLHIGKKTE</sequence>
<accession>A0ABR2IXX0</accession>
<evidence type="ECO:0000313" key="4">
    <source>
        <dbReference type="Proteomes" id="UP001470230"/>
    </source>
</evidence>
<feature type="compositionally biased region" description="Basic residues" evidence="2">
    <location>
        <begin position="333"/>
        <end position="347"/>
    </location>
</feature>
<proteinExistence type="predicted"/>
<evidence type="ECO:0000313" key="3">
    <source>
        <dbReference type="EMBL" id="KAK8870478.1"/>
    </source>
</evidence>
<feature type="coiled-coil region" evidence="1">
    <location>
        <begin position="75"/>
        <end position="153"/>
    </location>
</feature>
<feature type="compositionally biased region" description="Polar residues" evidence="2">
    <location>
        <begin position="7"/>
        <end position="29"/>
    </location>
</feature>
<name>A0ABR2IXX0_9EUKA</name>
<reference evidence="3 4" key="1">
    <citation type="submission" date="2024-04" db="EMBL/GenBank/DDBJ databases">
        <title>Tritrichomonas musculus Genome.</title>
        <authorList>
            <person name="Alves-Ferreira E."/>
            <person name="Grigg M."/>
            <person name="Lorenzi H."/>
            <person name="Galac M."/>
        </authorList>
    </citation>
    <scope>NUCLEOTIDE SEQUENCE [LARGE SCALE GENOMIC DNA]</scope>
    <source>
        <strain evidence="3 4">EAF2021</strain>
    </source>
</reference>
<evidence type="ECO:0000256" key="1">
    <source>
        <dbReference type="SAM" id="Coils"/>
    </source>
</evidence>
<evidence type="ECO:0000256" key="2">
    <source>
        <dbReference type="SAM" id="MobiDB-lite"/>
    </source>
</evidence>
<keyword evidence="1" id="KW-0175">Coiled coil</keyword>
<protein>
    <submittedName>
        <fullName evidence="3">Uncharacterized protein</fullName>
    </submittedName>
</protein>
<dbReference type="EMBL" id="JAPFFF010000014">
    <property type="protein sequence ID" value="KAK8870478.1"/>
    <property type="molecule type" value="Genomic_DNA"/>
</dbReference>
<keyword evidence="4" id="KW-1185">Reference proteome</keyword>
<feature type="region of interest" description="Disordered" evidence="2">
    <location>
        <begin position="313"/>
        <end position="368"/>
    </location>
</feature>
<organism evidence="3 4">
    <name type="scientific">Tritrichomonas musculus</name>
    <dbReference type="NCBI Taxonomy" id="1915356"/>
    <lineage>
        <taxon>Eukaryota</taxon>
        <taxon>Metamonada</taxon>
        <taxon>Parabasalia</taxon>
        <taxon>Tritrichomonadida</taxon>
        <taxon>Tritrichomonadidae</taxon>
        <taxon>Tritrichomonas</taxon>
    </lineage>
</organism>
<comment type="caution">
    <text evidence="3">The sequence shown here is derived from an EMBL/GenBank/DDBJ whole genome shotgun (WGS) entry which is preliminary data.</text>
</comment>
<gene>
    <name evidence="3" type="ORF">M9Y10_008361</name>
</gene>
<dbReference type="Proteomes" id="UP001470230">
    <property type="component" value="Unassembled WGS sequence"/>
</dbReference>